<dbReference type="RefSeq" id="WP_165049599.1">
    <property type="nucleotide sequence ID" value="NZ_JAALFE010000008.1"/>
</dbReference>
<dbReference type="SUPFAM" id="SSF52540">
    <property type="entry name" value="P-loop containing nucleoside triphosphate hydrolases"/>
    <property type="match status" value="1"/>
</dbReference>
<evidence type="ECO:0000256" key="5">
    <source>
        <dbReference type="ARBA" id="ARBA00022840"/>
    </source>
</evidence>
<evidence type="ECO:0000256" key="7">
    <source>
        <dbReference type="ARBA" id="ARBA00023136"/>
    </source>
</evidence>
<keyword evidence="3" id="KW-0997">Cell inner membrane</keyword>
<dbReference type="GO" id="GO:0016887">
    <property type="term" value="F:ATP hydrolysis activity"/>
    <property type="evidence" value="ECO:0007669"/>
    <property type="project" value="InterPro"/>
</dbReference>
<dbReference type="InterPro" id="IPR027417">
    <property type="entry name" value="P-loop_NTPase"/>
</dbReference>
<evidence type="ECO:0000256" key="4">
    <source>
        <dbReference type="ARBA" id="ARBA00022741"/>
    </source>
</evidence>
<keyword evidence="10" id="KW-1185">Reference proteome</keyword>
<keyword evidence="2" id="KW-1003">Cell membrane</keyword>
<keyword evidence="1" id="KW-0813">Transport</keyword>
<accession>A0A6M1TWS1</accession>
<gene>
    <name evidence="9" type="ORF">G5V65_10135</name>
</gene>
<dbReference type="SMART" id="SM00382">
    <property type="entry name" value="AAA"/>
    <property type="match status" value="1"/>
</dbReference>
<keyword evidence="7" id="KW-0472">Membrane</keyword>
<sequence>MLQLDRLVLEEPGFRLEADLTLPKGARCAVLGPSGAGKSTLLNAIAGFVAPHSGRILWDGAEIGDLPPGQRPVTILFQDQNLFPHLTVERNLALGLSPDGRLDDAARARIVEALERTGLAGLGGRRPGQLSGGQQGRAALARALLRARPLLLLDEPFAALGPALKAEMLALVRAVAEETGATVLMVTHDPQDARRLEGLTMLVAEGRAHPPMPTEALFADPPPALSAYLGTG</sequence>
<keyword evidence="5 9" id="KW-0067">ATP-binding</keyword>
<keyword evidence="4" id="KW-0547">Nucleotide-binding</keyword>
<keyword evidence="6" id="KW-1278">Translocase</keyword>
<evidence type="ECO:0000256" key="3">
    <source>
        <dbReference type="ARBA" id="ARBA00022519"/>
    </source>
</evidence>
<dbReference type="PANTHER" id="PTHR42781">
    <property type="entry name" value="SPERMIDINE/PUTRESCINE IMPORT ATP-BINDING PROTEIN POTA"/>
    <property type="match status" value="1"/>
</dbReference>
<dbReference type="EMBL" id="JAALFE010000008">
    <property type="protein sequence ID" value="NGQ91256.1"/>
    <property type="molecule type" value="Genomic_DNA"/>
</dbReference>
<evidence type="ECO:0000313" key="9">
    <source>
        <dbReference type="EMBL" id="NGQ91256.1"/>
    </source>
</evidence>
<name>A0A6M1TWS1_9RHOB</name>
<dbReference type="PANTHER" id="PTHR42781:SF1">
    <property type="entry name" value="THIAMINE IMPORT ATP-BINDING PROTEIN THIQ"/>
    <property type="match status" value="1"/>
</dbReference>
<dbReference type="PROSITE" id="PS50893">
    <property type="entry name" value="ABC_TRANSPORTER_2"/>
    <property type="match status" value="1"/>
</dbReference>
<dbReference type="Gene3D" id="3.40.50.300">
    <property type="entry name" value="P-loop containing nucleotide triphosphate hydrolases"/>
    <property type="match status" value="1"/>
</dbReference>
<feature type="domain" description="ABC transporter" evidence="8">
    <location>
        <begin position="2"/>
        <end position="230"/>
    </location>
</feature>
<proteinExistence type="predicted"/>
<evidence type="ECO:0000256" key="1">
    <source>
        <dbReference type="ARBA" id="ARBA00022448"/>
    </source>
</evidence>
<dbReference type="AlphaFoldDB" id="A0A6M1TWS1"/>
<dbReference type="InterPro" id="IPR050093">
    <property type="entry name" value="ABC_SmlMolc_Importer"/>
</dbReference>
<dbReference type="Proteomes" id="UP000474758">
    <property type="component" value="Unassembled WGS sequence"/>
</dbReference>
<evidence type="ECO:0000256" key="2">
    <source>
        <dbReference type="ARBA" id="ARBA00022475"/>
    </source>
</evidence>
<dbReference type="InterPro" id="IPR003439">
    <property type="entry name" value="ABC_transporter-like_ATP-bd"/>
</dbReference>
<evidence type="ECO:0000313" key="10">
    <source>
        <dbReference type="Proteomes" id="UP000474758"/>
    </source>
</evidence>
<protein>
    <submittedName>
        <fullName evidence="9">ATP-binding cassette domain-containing protein</fullName>
    </submittedName>
</protein>
<dbReference type="InterPro" id="IPR003593">
    <property type="entry name" value="AAA+_ATPase"/>
</dbReference>
<evidence type="ECO:0000259" key="8">
    <source>
        <dbReference type="PROSITE" id="PS50893"/>
    </source>
</evidence>
<comment type="caution">
    <text evidence="9">The sequence shown here is derived from an EMBL/GenBank/DDBJ whole genome shotgun (WGS) entry which is preliminary data.</text>
</comment>
<dbReference type="Pfam" id="PF00005">
    <property type="entry name" value="ABC_tran"/>
    <property type="match status" value="1"/>
</dbReference>
<organism evidence="9 10">
    <name type="scientific">Paragemmobacter kunshanensis</name>
    <dbReference type="NCBI Taxonomy" id="2583234"/>
    <lineage>
        <taxon>Bacteria</taxon>
        <taxon>Pseudomonadati</taxon>
        <taxon>Pseudomonadota</taxon>
        <taxon>Alphaproteobacteria</taxon>
        <taxon>Rhodobacterales</taxon>
        <taxon>Paracoccaceae</taxon>
        <taxon>Paragemmobacter</taxon>
    </lineage>
</organism>
<reference evidence="9 10" key="1">
    <citation type="submission" date="2020-02" db="EMBL/GenBank/DDBJ databases">
        <title>Rhodobacter translucens sp. nov., a novel bacterium isolated from activated sludge.</title>
        <authorList>
            <person name="Liu J."/>
        </authorList>
    </citation>
    <scope>NUCLEOTIDE SEQUENCE [LARGE SCALE GENOMIC DNA]</scope>
    <source>
        <strain evidence="9 10">HX-7-19</strain>
    </source>
</reference>
<dbReference type="GO" id="GO:0005524">
    <property type="term" value="F:ATP binding"/>
    <property type="evidence" value="ECO:0007669"/>
    <property type="project" value="UniProtKB-KW"/>
</dbReference>
<evidence type="ECO:0000256" key="6">
    <source>
        <dbReference type="ARBA" id="ARBA00022967"/>
    </source>
</evidence>